<dbReference type="SUPFAM" id="SSF52058">
    <property type="entry name" value="L domain-like"/>
    <property type="match status" value="1"/>
</dbReference>
<dbReference type="Pfam" id="PF23282">
    <property type="entry name" value="WHD_ROQ1"/>
    <property type="match status" value="1"/>
</dbReference>
<dbReference type="Gene3D" id="3.40.50.300">
    <property type="entry name" value="P-loop containing nucleotide triphosphate hydrolases"/>
    <property type="match status" value="1"/>
</dbReference>
<dbReference type="InterPro" id="IPR035897">
    <property type="entry name" value="Toll_tir_struct_dom_sf"/>
</dbReference>
<keyword evidence="9" id="KW-1185">Reference proteome</keyword>
<dbReference type="Proteomes" id="UP001459277">
    <property type="component" value="Unassembled WGS sequence"/>
</dbReference>
<name>A0AAW2D4Z0_9ROSI</name>
<dbReference type="Pfam" id="PF00931">
    <property type="entry name" value="NB-ARC"/>
    <property type="match status" value="1"/>
</dbReference>
<comment type="caution">
    <text evidence="8">The sequence shown here is derived from an EMBL/GenBank/DDBJ whole genome shotgun (WGS) entry which is preliminary data.</text>
</comment>
<dbReference type="GO" id="GO:0061809">
    <property type="term" value="F:NAD+ nucleosidase activity, cyclic ADP-ribose generating"/>
    <property type="evidence" value="ECO:0007669"/>
    <property type="project" value="UniProtKB-EC"/>
</dbReference>
<dbReference type="EMBL" id="JAZDWU010000004">
    <property type="protein sequence ID" value="KAL0005647.1"/>
    <property type="molecule type" value="Genomic_DNA"/>
</dbReference>
<dbReference type="AlphaFoldDB" id="A0AAW2D4Z0"/>
<dbReference type="InterPro" id="IPR002182">
    <property type="entry name" value="NB-ARC"/>
</dbReference>
<dbReference type="InterPro" id="IPR044974">
    <property type="entry name" value="Disease_R_plants"/>
</dbReference>
<dbReference type="SMART" id="SM00255">
    <property type="entry name" value="TIR"/>
    <property type="match status" value="1"/>
</dbReference>
<comment type="catalytic activity">
    <reaction evidence="6">
        <text>NAD(+) + H2O = ADP-D-ribose + nicotinamide + H(+)</text>
        <dbReference type="Rhea" id="RHEA:16301"/>
        <dbReference type="ChEBI" id="CHEBI:15377"/>
        <dbReference type="ChEBI" id="CHEBI:15378"/>
        <dbReference type="ChEBI" id="CHEBI:17154"/>
        <dbReference type="ChEBI" id="CHEBI:57540"/>
        <dbReference type="ChEBI" id="CHEBI:57967"/>
        <dbReference type="EC" id="3.2.2.6"/>
    </reaction>
    <physiologicalReaction direction="left-to-right" evidence="6">
        <dbReference type="Rhea" id="RHEA:16302"/>
    </physiologicalReaction>
</comment>
<dbReference type="GO" id="GO:0043531">
    <property type="term" value="F:ADP binding"/>
    <property type="evidence" value="ECO:0007669"/>
    <property type="project" value="InterPro"/>
</dbReference>
<dbReference type="Gene3D" id="1.10.8.430">
    <property type="entry name" value="Helical domain of apoptotic protease-activating factors"/>
    <property type="match status" value="1"/>
</dbReference>
<dbReference type="Pfam" id="PF20160">
    <property type="entry name" value="C-JID"/>
    <property type="match status" value="1"/>
</dbReference>
<dbReference type="Gene3D" id="3.80.10.10">
    <property type="entry name" value="Ribonuclease Inhibitor"/>
    <property type="match status" value="2"/>
</dbReference>
<keyword evidence="3" id="KW-0677">Repeat</keyword>
<dbReference type="InterPro" id="IPR058192">
    <property type="entry name" value="WHD_ROQ1-like"/>
</dbReference>
<dbReference type="SUPFAM" id="SSF52540">
    <property type="entry name" value="P-loop containing nucleoside triphosphate hydrolases"/>
    <property type="match status" value="1"/>
</dbReference>
<dbReference type="FunFam" id="3.40.50.10140:FF:000007">
    <property type="entry name" value="Disease resistance protein (TIR-NBS-LRR class)"/>
    <property type="match status" value="1"/>
</dbReference>
<keyword evidence="5" id="KW-0520">NAD</keyword>
<protein>
    <recommendedName>
        <fullName evidence="1">ADP-ribosyl cyclase/cyclic ADP-ribose hydrolase</fullName>
        <ecNumber evidence="1">3.2.2.6</ecNumber>
    </recommendedName>
</protein>
<keyword evidence="4" id="KW-0378">Hydrolase</keyword>
<dbReference type="PANTHER" id="PTHR11017:SF570">
    <property type="entry name" value="DISEASE RESISTANCE PROTEIN (TIR-NBS CLASS)-RELATED"/>
    <property type="match status" value="1"/>
</dbReference>
<dbReference type="PRINTS" id="PR00364">
    <property type="entry name" value="DISEASERSIST"/>
</dbReference>
<evidence type="ECO:0000256" key="6">
    <source>
        <dbReference type="ARBA" id="ARBA00047304"/>
    </source>
</evidence>
<dbReference type="SMART" id="SM00382">
    <property type="entry name" value="AAA"/>
    <property type="match status" value="1"/>
</dbReference>
<evidence type="ECO:0000259" key="7">
    <source>
        <dbReference type="PROSITE" id="PS50104"/>
    </source>
</evidence>
<dbReference type="InterPro" id="IPR003593">
    <property type="entry name" value="AAA+_ATPase"/>
</dbReference>
<dbReference type="InterPro" id="IPR027417">
    <property type="entry name" value="P-loop_NTPase"/>
</dbReference>
<dbReference type="SUPFAM" id="SSF52200">
    <property type="entry name" value="Toll/Interleukin receptor TIR domain"/>
    <property type="match status" value="1"/>
</dbReference>
<dbReference type="PANTHER" id="PTHR11017">
    <property type="entry name" value="LEUCINE-RICH REPEAT-CONTAINING PROTEIN"/>
    <property type="match status" value="1"/>
</dbReference>
<evidence type="ECO:0000256" key="5">
    <source>
        <dbReference type="ARBA" id="ARBA00023027"/>
    </source>
</evidence>
<evidence type="ECO:0000256" key="2">
    <source>
        <dbReference type="ARBA" id="ARBA00022614"/>
    </source>
</evidence>
<dbReference type="Pfam" id="PF01582">
    <property type="entry name" value="TIR"/>
    <property type="match status" value="1"/>
</dbReference>
<proteinExistence type="predicted"/>
<accession>A0AAW2D4Z0</accession>
<evidence type="ECO:0000256" key="3">
    <source>
        <dbReference type="ARBA" id="ARBA00022737"/>
    </source>
</evidence>
<keyword evidence="2" id="KW-0433">Leucine-rich repeat</keyword>
<dbReference type="GO" id="GO:0006952">
    <property type="term" value="P:defense response"/>
    <property type="evidence" value="ECO:0007669"/>
    <property type="project" value="InterPro"/>
</dbReference>
<reference evidence="8 9" key="1">
    <citation type="submission" date="2024-01" db="EMBL/GenBank/DDBJ databases">
        <title>A telomere-to-telomere, gap-free genome of sweet tea (Lithocarpus litseifolius).</title>
        <authorList>
            <person name="Zhou J."/>
        </authorList>
    </citation>
    <scope>NUCLEOTIDE SEQUENCE [LARGE SCALE GENOMIC DNA]</scope>
    <source>
        <strain evidence="8">Zhou-2022a</strain>
        <tissue evidence="8">Leaf</tissue>
    </source>
</reference>
<dbReference type="Gene3D" id="3.40.50.10140">
    <property type="entry name" value="Toll/interleukin-1 receptor homology (TIR) domain"/>
    <property type="match status" value="1"/>
</dbReference>
<evidence type="ECO:0000256" key="4">
    <source>
        <dbReference type="ARBA" id="ARBA00022801"/>
    </source>
</evidence>
<dbReference type="InterPro" id="IPR000157">
    <property type="entry name" value="TIR_dom"/>
</dbReference>
<dbReference type="InterPro" id="IPR045344">
    <property type="entry name" value="C-JID"/>
</dbReference>
<feature type="domain" description="TIR" evidence="7">
    <location>
        <begin position="18"/>
        <end position="182"/>
    </location>
</feature>
<evidence type="ECO:0000256" key="1">
    <source>
        <dbReference type="ARBA" id="ARBA00011982"/>
    </source>
</evidence>
<dbReference type="PROSITE" id="PS50104">
    <property type="entry name" value="TIR"/>
    <property type="match status" value="1"/>
</dbReference>
<dbReference type="InterPro" id="IPR042197">
    <property type="entry name" value="Apaf_helical"/>
</dbReference>
<sequence>MAFPVNKGDSSSSFTHQCIYDVFVSFRGEDTRNNFTSVLIGILCHRGINIFLDNEHLRGEEISDKLFKAIESSRISIIVFSKNYAFSTWCLKELVKILECEKKGQIVLPIFYKVDPSEVRNQKGKFGEALTKHETKFKDKREVQKWRIALHEAGNIGGWHCKKDHPQFTLIKEVFEVISRVKLNYTKIFDVKYPVGIDSRVEDINLHLDIDSNDVRMVVIHGLPGIGKTTITKSIYDLIAYRFEGSIFLENVKENSRTNDGKRQLREALYSEILGGRTLKEFGAIKRINMRMEMPQHKRILIILDDVDKLIQVTDLLGECNCFASGSRIIITTRDEKVLSTLQEDYHLTYYNYRLKELDKHESRELFCQHAFKENKPKKGYSELVDQFISYAKGLPLALKIIGSNLYPRDDICYWKSALDKYKRILNPDILEVLKISYDGLDQIQQDIFLNIACFFKGLSKDVVEHILQSCNSYDPYCDIETLKDKSLIVIAENGKLSMHDLIQQMGLEIVKQESKVSKKYKRLLCFDDASELPDTGLEEVEGITLCLPQPRNMQIDFRRMKNLKYLTLRNLICEDVKYLPNGLRLIDWNEFPLTSLPATVNLQKLVALKVPGSRIKLDEHFERCRLPALKHMDFAYCKNITKLPDLSVIAPNIKMLELKWCENLVEIHQSVGLLEALERWSLYRCRNLKIIPRILKLKSLQSFCLQGCKRRRKRLALPSSIGNLTSLQDLTIGSKYLNDLPSCFSTLPNLHFLYIEDFENFPKNLDFPDCFPKLKALVVWNCNLTTLPDISSRCPQLKRLFIENCCNLQKIPKLPSCMDKVEFAEKVGLPRNIVCPRGSPHRDYASETDFAHKKGFSFNIDGSVLIQGSKIPKWFNHQIGGSSISFSVSRKLLPSFAFCVVIQVQSKDRYKLTISAYCAINIFVDGYKGLRSHTKTFFPTPPPSSSYSYLWVFYIRDSSLEGIILNERTDVKLQFEISNYNPERAEITIKKCGVHAACMCSPQNSAADKVACIRIHERLKVSFDERLKMLLSRVAADVLPFKQKLGECSKAQDAYYCPLCEIAEDSVLHLFQCCPYAKGLWYGGRWGFRVEMIQAQSIMEFVERIIDPPMELLAERVNKDEFTLYAAVAMKILWDAREDALFSNTKASIDQLAHRLNKQYDSYVRSLGTTRGTEVQNSGSAWTKPTDQWIKVNFDASCDQENVGLALVLKDQEGNGRAIRRGININGKVGNAIGQTGQT</sequence>
<dbReference type="EC" id="3.2.2.6" evidence="1"/>
<gene>
    <name evidence="8" type="ORF">SO802_013208</name>
</gene>
<dbReference type="GO" id="GO:0007165">
    <property type="term" value="P:signal transduction"/>
    <property type="evidence" value="ECO:0007669"/>
    <property type="project" value="InterPro"/>
</dbReference>
<dbReference type="InterPro" id="IPR032675">
    <property type="entry name" value="LRR_dom_sf"/>
</dbReference>
<evidence type="ECO:0000313" key="8">
    <source>
        <dbReference type="EMBL" id="KAL0005647.1"/>
    </source>
</evidence>
<organism evidence="8 9">
    <name type="scientific">Lithocarpus litseifolius</name>
    <dbReference type="NCBI Taxonomy" id="425828"/>
    <lineage>
        <taxon>Eukaryota</taxon>
        <taxon>Viridiplantae</taxon>
        <taxon>Streptophyta</taxon>
        <taxon>Embryophyta</taxon>
        <taxon>Tracheophyta</taxon>
        <taxon>Spermatophyta</taxon>
        <taxon>Magnoliopsida</taxon>
        <taxon>eudicotyledons</taxon>
        <taxon>Gunneridae</taxon>
        <taxon>Pentapetalae</taxon>
        <taxon>rosids</taxon>
        <taxon>fabids</taxon>
        <taxon>Fagales</taxon>
        <taxon>Fagaceae</taxon>
        <taxon>Lithocarpus</taxon>
    </lineage>
</organism>
<evidence type="ECO:0000313" key="9">
    <source>
        <dbReference type="Proteomes" id="UP001459277"/>
    </source>
</evidence>